<dbReference type="AlphaFoldDB" id="A0A6G1I3F9"/>
<evidence type="ECO:0000313" key="3">
    <source>
        <dbReference type="Proteomes" id="UP000799640"/>
    </source>
</evidence>
<keyword evidence="3" id="KW-1185">Reference proteome</keyword>
<accession>A0A6G1I3F9</accession>
<gene>
    <name evidence="2" type="ORF">EJ06DRAFT_343895</name>
</gene>
<proteinExistence type="predicted"/>
<reference evidence="2" key="1">
    <citation type="journal article" date="2020" name="Stud. Mycol.">
        <title>101 Dothideomycetes genomes: a test case for predicting lifestyles and emergence of pathogens.</title>
        <authorList>
            <person name="Haridas S."/>
            <person name="Albert R."/>
            <person name="Binder M."/>
            <person name="Bloem J."/>
            <person name="Labutti K."/>
            <person name="Salamov A."/>
            <person name="Andreopoulos B."/>
            <person name="Baker S."/>
            <person name="Barry K."/>
            <person name="Bills G."/>
            <person name="Bluhm B."/>
            <person name="Cannon C."/>
            <person name="Castanera R."/>
            <person name="Culley D."/>
            <person name="Daum C."/>
            <person name="Ezra D."/>
            <person name="Gonzalez J."/>
            <person name="Henrissat B."/>
            <person name="Kuo A."/>
            <person name="Liang C."/>
            <person name="Lipzen A."/>
            <person name="Lutzoni F."/>
            <person name="Magnuson J."/>
            <person name="Mondo S."/>
            <person name="Nolan M."/>
            <person name="Ohm R."/>
            <person name="Pangilinan J."/>
            <person name="Park H.-J."/>
            <person name="Ramirez L."/>
            <person name="Alfaro M."/>
            <person name="Sun H."/>
            <person name="Tritt A."/>
            <person name="Yoshinaga Y."/>
            <person name="Zwiers L.-H."/>
            <person name="Turgeon B."/>
            <person name="Goodwin S."/>
            <person name="Spatafora J."/>
            <person name="Crous P."/>
            <person name="Grigoriev I."/>
        </authorList>
    </citation>
    <scope>NUCLEOTIDE SEQUENCE</scope>
    <source>
        <strain evidence="2">CBS 262.69</strain>
    </source>
</reference>
<dbReference type="EMBL" id="ML996691">
    <property type="protein sequence ID" value="KAF2402515.1"/>
    <property type="molecule type" value="Genomic_DNA"/>
</dbReference>
<feature type="region of interest" description="Disordered" evidence="1">
    <location>
        <begin position="28"/>
        <end position="48"/>
    </location>
</feature>
<evidence type="ECO:0000313" key="2">
    <source>
        <dbReference type="EMBL" id="KAF2402515.1"/>
    </source>
</evidence>
<evidence type="ECO:0000256" key="1">
    <source>
        <dbReference type="SAM" id="MobiDB-lite"/>
    </source>
</evidence>
<organism evidence="2 3">
    <name type="scientific">Trichodelitschia bisporula</name>
    <dbReference type="NCBI Taxonomy" id="703511"/>
    <lineage>
        <taxon>Eukaryota</taxon>
        <taxon>Fungi</taxon>
        <taxon>Dikarya</taxon>
        <taxon>Ascomycota</taxon>
        <taxon>Pezizomycotina</taxon>
        <taxon>Dothideomycetes</taxon>
        <taxon>Dothideomycetes incertae sedis</taxon>
        <taxon>Phaeotrichales</taxon>
        <taxon>Phaeotrichaceae</taxon>
        <taxon>Trichodelitschia</taxon>
    </lineage>
</organism>
<dbReference type="Proteomes" id="UP000799640">
    <property type="component" value="Unassembled WGS sequence"/>
</dbReference>
<protein>
    <submittedName>
        <fullName evidence="2">Uncharacterized protein</fullName>
    </submittedName>
</protein>
<sequence>MEARSLPQTGYPRTFVPICAMEARKREEINREQTASNERNPRPPTQLAVKGSGAAVKSKHETLLCKHGVAVGRQRLGAPACERADGACVPWAVIGLAADGMRDCARAHGGLYERIGGFGLTKCGGDHCLAIDRLILRLTSLGCSPQNIVGFRGLNMTWRNEFAIGDGSMFMIGAQPALAENRSSGSPRC</sequence>
<name>A0A6G1I3F9_9PEZI</name>